<feature type="domain" description="Peptidase S33 tripeptidyl aminopeptidase-like C-terminal" evidence="5">
    <location>
        <begin position="395"/>
        <end position="479"/>
    </location>
</feature>
<comment type="similarity">
    <text evidence="1">Belongs to the peptidase S33 family.</text>
</comment>
<dbReference type="GO" id="GO:0016787">
    <property type="term" value="F:hydrolase activity"/>
    <property type="evidence" value="ECO:0007669"/>
    <property type="project" value="UniProtKB-KW"/>
</dbReference>
<protein>
    <submittedName>
        <fullName evidence="6">Alpha/beta hydrolase</fullName>
    </submittedName>
</protein>
<evidence type="ECO:0000259" key="5">
    <source>
        <dbReference type="Pfam" id="PF08386"/>
    </source>
</evidence>
<evidence type="ECO:0000259" key="4">
    <source>
        <dbReference type="Pfam" id="PF00561"/>
    </source>
</evidence>
<dbReference type="EMBL" id="JBITGY010000023">
    <property type="protein sequence ID" value="MFI6505786.1"/>
    <property type="molecule type" value="Genomic_DNA"/>
</dbReference>
<keyword evidence="3" id="KW-0732">Signal</keyword>
<keyword evidence="2 6" id="KW-0378">Hydrolase</keyword>
<dbReference type="Pfam" id="PF08386">
    <property type="entry name" value="Abhydrolase_4"/>
    <property type="match status" value="1"/>
</dbReference>
<evidence type="ECO:0000256" key="1">
    <source>
        <dbReference type="ARBA" id="ARBA00010088"/>
    </source>
</evidence>
<dbReference type="Proteomes" id="UP001612741">
    <property type="component" value="Unassembled WGS sequence"/>
</dbReference>
<dbReference type="InterPro" id="IPR051601">
    <property type="entry name" value="Serine_prot/Carboxylest_S33"/>
</dbReference>
<keyword evidence="7" id="KW-1185">Reference proteome</keyword>
<sequence>MHMISALMALTTALSVLSPPTPAPVPASPAWCPTAADRRVECATEPRPLVAGKPELGTVDVAYALVRRKNEAKPAKNTIVVNPGGPGGGAIEAAQWYTKLTEPLAADHDLLLIDPRGTGQSGALTCGLTDTHLPTRPELRRAAARCAANLGPRAEGYTSAATADDIDAVRRRLGVGKIVLYGVSYGTYLLPIYAERHPDTVRSILLSGAYPVGFDPLSAPSARAVSLTLRRICERSAACDGGAAVRDLKAVNARLRAEPRPMTITVNGRPRTLALTESMLAFVLSFPASHAVGTTPGKAPLIGRLPAQLRRAARGDFRPLTKEIGAQYEEMSADRSDQALSTAVVCNDYARPWSVDAPVRERLRQFNRAVERARPAEFGAFSPRAFATSPLDGGDLCIAWPKTGTARPYQLTGKLPDVPTLVISGDLDSNTTDENGRLNAAQFPRARFLSVPNTGHVPEGDSTGCAISIVVDFIRDERLGGTSCLRRIPPIKVKPVR</sequence>
<feature type="domain" description="AB hydrolase-1" evidence="4">
    <location>
        <begin position="78"/>
        <end position="211"/>
    </location>
</feature>
<dbReference type="InterPro" id="IPR000073">
    <property type="entry name" value="AB_hydrolase_1"/>
</dbReference>
<feature type="signal peptide" evidence="3">
    <location>
        <begin position="1"/>
        <end position="23"/>
    </location>
</feature>
<dbReference type="InterPro" id="IPR029058">
    <property type="entry name" value="AB_hydrolase_fold"/>
</dbReference>
<evidence type="ECO:0000256" key="2">
    <source>
        <dbReference type="ARBA" id="ARBA00022801"/>
    </source>
</evidence>
<reference evidence="6 7" key="1">
    <citation type="submission" date="2024-10" db="EMBL/GenBank/DDBJ databases">
        <title>The Natural Products Discovery Center: Release of the First 8490 Sequenced Strains for Exploring Actinobacteria Biosynthetic Diversity.</title>
        <authorList>
            <person name="Kalkreuter E."/>
            <person name="Kautsar S.A."/>
            <person name="Yang D."/>
            <person name="Bader C.D."/>
            <person name="Teijaro C.N."/>
            <person name="Fluegel L."/>
            <person name="Davis C.M."/>
            <person name="Simpson J.R."/>
            <person name="Lauterbach L."/>
            <person name="Steele A.D."/>
            <person name="Gui C."/>
            <person name="Meng S."/>
            <person name="Li G."/>
            <person name="Viehrig K."/>
            <person name="Ye F."/>
            <person name="Su P."/>
            <person name="Kiefer A.F."/>
            <person name="Nichols A."/>
            <person name="Cepeda A.J."/>
            <person name="Yan W."/>
            <person name="Fan B."/>
            <person name="Jiang Y."/>
            <person name="Adhikari A."/>
            <person name="Zheng C.-J."/>
            <person name="Schuster L."/>
            <person name="Cowan T.M."/>
            <person name="Smanski M.J."/>
            <person name="Chevrette M.G."/>
            <person name="De Carvalho L.P.S."/>
            <person name="Shen B."/>
        </authorList>
    </citation>
    <scope>NUCLEOTIDE SEQUENCE [LARGE SCALE GENOMIC DNA]</scope>
    <source>
        <strain evidence="6 7">NPDC050545</strain>
    </source>
</reference>
<feature type="chain" id="PRO_5046677453" evidence="3">
    <location>
        <begin position="24"/>
        <end position="497"/>
    </location>
</feature>
<dbReference type="InterPro" id="IPR013595">
    <property type="entry name" value="Pept_S33_TAP-like_C"/>
</dbReference>
<dbReference type="PANTHER" id="PTHR43248">
    <property type="entry name" value="2-SUCCINYL-6-HYDROXY-2,4-CYCLOHEXADIENE-1-CARBOXYLATE SYNTHASE"/>
    <property type="match status" value="1"/>
</dbReference>
<dbReference type="Gene3D" id="3.40.50.1820">
    <property type="entry name" value="alpha/beta hydrolase"/>
    <property type="match status" value="1"/>
</dbReference>
<proteinExistence type="inferred from homology"/>
<evidence type="ECO:0000313" key="6">
    <source>
        <dbReference type="EMBL" id="MFI6505786.1"/>
    </source>
</evidence>
<dbReference type="PANTHER" id="PTHR43248:SF25">
    <property type="entry name" value="AB HYDROLASE-1 DOMAIN-CONTAINING PROTEIN-RELATED"/>
    <property type="match status" value="1"/>
</dbReference>
<organism evidence="6 7">
    <name type="scientific">Nonomuraea typhae</name>
    <dbReference type="NCBI Taxonomy" id="2603600"/>
    <lineage>
        <taxon>Bacteria</taxon>
        <taxon>Bacillati</taxon>
        <taxon>Actinomycetota</taxon>
        <taxon>Actinomycetes</taxon>
        <taxon>Streptosporangiales</taxon>
        <taxon>Streptosporangiaceae</taxon>
        <taxon>Nonomuraea</taxon>
    </lineage>
</organism>
<evidence type="ECO:0000256" key="3">
    <source>
        <dbReference type="SAM" id="SignalP"/>
    </source>
</evidence>
<accession>A0ABW7ZCA1</accession>
<name>A0ABW7ZCA1_9ACTN</name>
<gene>
    <name evidence="6" type="ORF">ACIBG2_50995</name>
</gene>
<dbReference type="SUPFAM" id="SSF53474">
    <property type="entry name" value="alpha/beta-Hydrolases"/>
    <property type="match status" value="1"/>
</dbReference>
<dbReference type="RefSeq" id="WP_397092171.1">
    <property type="nucleotide sequence ID" value="NZ_JBITGY010000023.1"/>
</dbReference>
<comment type="caution">
    <text evidence="6">The sequence shown here is derived from an EMBL/GenBank/DDBJ whole genome shotgun (WGS) entry which is preliminary data.</text>
</comment>
<evidence type="ECO:0000313" key="7">
    <source>
        <dbReference type="Proteomes" id="UP001612741"/>
    </source>
</evidence>
<dbReference type="Pfam" id="PF00561">
    <property type="entry name" value="Abhydrolase_1"/>
    <property type="match status" value="1"/>
</dbReference>